<evidence type="ECO:0000259" key="2">
    <source>
        <dbReference type="Pfam" id="PF07940"/>
    </source>
</evidence>
<organism evidence="3 4">
    <name type="scientific">Chelativorans salis</name>
    <dbReference type="NCBI Taxonomy" id="2978478"/>
    <lineage>
        <taxon>Bacteria</taxon>
        <taxon>Pseudomonadati</taxon>
        <taxon>Pseudomonadota</taxon>
        <taxon>Alphaproteobacteria</taxon>
        <taxon>Hyphomicrobiales</taxon>
        <taxon>Phyllobacteriaceae</taxon>
        <taxon>Chelativorans</taxon>
    </lineage>
</organism>
<dbReference type="Pfam" id="PF07940">
    <property type="entry name" value="Hepar_II_III_C"/>
    <property type="match status" value="1"/>
</dbReference>
<protein>
    <submittedName>
        <fullName evidence="3">Heparinase II/III-family protein</fullName>
    </submittedName>
</protein>
<reference evidence="3 4" key="1">
    <citation type="submission" date="2022-09" db="EMBL/GenBank/DDBJ databases">
        <title>Chelativorans salina sp. nov., a novel slightly halophilic bacterium isolated from a saline lake sediment enrichment.</title>
        <authorList>
            <person name="Gao L."/>
            <person name="Fang B.-Z."/>
            <person name="Li W.-J."/>
        </authorList>
    </citation>
    <scope>NUCLEOTIDE SEQUENCE [LARGE SCALE GENOMIC DNA]</scope>
    <source>
        <strain evidence="3 4">EGI FJ00035</strain>
    </source>
</reference>
<keyword evidence="4" id="KW-1185">Reference proteome</keyword>
<dbReference type="Proteomes" id="UP001320831">
    <property type="component" value="Unassembled WGS sequence"/>
</dbReference>
<dbReference type="RefSeq" id="WP_260907074.1">
    <property type="nucleotide sequence ID" value="NZ_JAOCZP010000012.1"/>
</dbReference>
<accession>A0ABT2LUK6</accession>
<comment type="subcellular location">
    <subcellularLocation>
        <location evidence="1">Cell envelope</location>
    </subcellularLocation>
</comment>
<dbReference type="Gene3D" id="1.50.10.100">
    <property type="entry name" value="Chondroitin AC/alginate lyase"/>
    <property type="match status" value="1"/>
</dbReference>
<dbReference type="InterPro" id="IPR012480">
    <property type="entry name" value="Hepar_II_III_C"/>
</dbReference>
<evidence type="ECO:0000256" key="1">
    <source>
        <dbReference type="ARBA" id="ARBA00004196"/>
    </source>
</evidence>
<evidence type="ECO:0000313" key="4">
    <source>
        <dbReference type="Proteomes" id="UP001320831"/>
    </source>
</evidence>
<name>A0ABT2LUK6_9HYPH</name>
<gene>
    <name evidence="3" type="ORF">N5A92_24690</name>
</gene>
<comment type="caution">
    <text evidence="3">The sequence shown here is derived from an EMBL/GenBank/DDBJ whole genome shotgun (WGS) entry which is preliminary data.</text>
</comment>
<feature type="domain" description="Heparinase II/III-like C-terminal" evidence="2">
    <location>
        <begin position="271"/>
        <end position="441"/>
    </location>
</feature>
<dbReference type="EMBL" id="JAOCZP010000012">
    <property type="protein sequence ID" value="MCT7378215.1"/>
    <property type="molecule type" value="Genomic_DNA"/>
</dbReference>
<evidence type="ECO:0000313" key="3">
    <source>
        <dbReference type="EMBL" id="MCT7378215.1"/>
    </source>
</evidence>
<dbReference type="Gene3D" id="2.70.98.70">
    <property type="match status" value="1"/>
</dbReference>
<proteinExistence type="predicted"/>
<sequence length="511" mass="56576">MQDRGRIGTVSYRGFDIDLYEKNDWHFEGDLPRNVRHHLLSLRWLGGFPSRQRHVLAEDFIRFHNSADHVSPLYLGRAADHTASIRLGVLLDLERSSANSRQKNAFVQEAVKTIRSMLSGETYKANNNHGLSVDIALLRAFKHRRLREIFSDGMRFAADRAMTQFSHIFDAGGVTREHSIGYQEFNAVLAKDLLAAIDDSPLQDNSLAERVERVIDASKVVLGYALTAAGAYIPLGDTPREPKSKRLKRIFGSANPRSSLAPFSSQDGMMVAPHGGFCFIRSGAIHAAITASWHSYVHKQDDDLATSIIINGKTFIDDAGHPGISQAPIAKSVDGHSTITVEGARWLGKGNCSEGGSSIRAVVSQPDVQGAWCRHTRIAMFTVERFMGRTSAGNLVLIDRVLPETTSRQRFILGPQVYASINDRTVSISDGANTLYILADGLGEWHRSETEVVYGSEVRPAVALDSWTKAPVTFVADIIQLPRPHEFLTEALNWPEDHPFEGWNVYGLNGH</sequence>
<dbReference type="InterPro" id="IPR008929">
    <property type="entry name" value="Chondroitin_lyas"/>
</dbReference>